<evidence type="ECO:0000313" key="1">
    <source>
        <dbReference type="EnsemblPlants" id="AVESA.00010b.r2.1DG0141900.1.CDS"/>
    </source>
</evidence>
<reference evidence="1" key="1">
    <citation type="submission" date="2021-05" db="EMBL/GenBank/DDBJ databases">
        <authorList>
            <person name="Scholz U."/>
            <person name="Mascher M."/>
            <person name="Fiebig A."/>
        </authorList>
    </citation>
    <scope>NUCLEOTIDE SEQUENCE [LARGE SCALE GENOMIC DNA]</scope>
</reference>
<dbReference type="EnsemblPlants" id="AVESA.00010b.r2.1DG0141900.1">
    <property type="protein sequence ID" value="AVESA.00010b.r2.1DG0141900.1.CDS"/>
    <property type="gene ID" value="AVESA.00010b.r2.1DG0141900"/>
</dbReference>
<sequence>MHPGGGRGGEDGCKKQGHPPATGHRGRDRDDAPSHSSPLPPSPQISSSSEKKLEDEQQKEEEEKKQPLARLPEDALVEILSRLPYRSLCRFKCVSKPWLALCSATDIRRRSRQTLSGFFHFGIRRRSPPNVTVLDLSRFTIDRLKFRNLSGRGPPMVDPSLPFLRERYSTHITVEQCSSSLLLCHCWKSSSIKKDKCDYVVCNPATEKCIVLPPMVLPDGRLIEFDPGNTFLGVDTAAPSCFVVFALREGYSDGVIGVAEVAIYSSETGRWILVQSQWGYETTLLGDPECVFLNGIMHLTTAYSILAIVDVAGKVWRKIKLPRSEPWSCYNTAASIGQSQGRLYAWQIDTQHDCQLNVWVLEDHESGKWNLKHTVNALELFGRRRRKDTQAYKMFAIHPECNLIFITDEEAMTVSYDIDNQKVHVISTSEEFLEGLLLKSSWRVLEGYSLFCGGITIRWSLRVSAA</sequence>
<proteinExistence type="predicted"/>
<protein>
    <submittedName>
        <fullName evidence="1">Uncharacterized protein</fullName>
    </submittedName>
</protein>
<keyword evidence="2" id="KW-1185">Reference proteome</keyword>
<accession>A0ACD5TX12</accession>
<evidence type="ECO:0000313" key="2">
    <source>
        <dbReference type="Proteomes" id="UP001732700"/>
    </source>
</evidence>
<name>A0ACD5TX12_AVESA</name>
<dbReference type="Proteomes" id="UP001732700">
    <property type="component" value="Chromosome 1D"/>
</dbReference>
<reference evidence="1" key="2">
    <citation type="submission" date="2025-09" db="UniProtKB">
        <authorList>
            <consortium name="EnsemblPlants"/>
        </authorList>
    </citation>
    <scope>IDENTIFICATION</scope>
</reference>
<organism evidence="1 2">
    <name type="scientific">Avena sativa</name>
    <name type="common">Oat</name>
    <dbReference type="NCBI Taxonomy" id="4498"/>
    <lineage>
        <taxon>Eukaryota</taxon>
        <taxon>Viridiplantae</taxon>
        <taxon>Streptophyta</taxon>
        <taxon>Embryophyta</taxon>
        <taxon>Tracheophyta</taxon>
        <taxon>Spermatophyta</taxon>
        <taxon>Magnoliopsida</taxon>
        <taxon>Liliopsida</taxon>
        <taxon>Poales</taxon>
        <taxon>Poaceae</taxon>
        <taxon>BOP clade</taxon>
        <taxon>Pooideae</taxon>
        <taxon>Poodae</taxon>
        <taxon>Poeae</taxon>
        <taxon>Poeae Chloroplast Group 1 (Aveneae type)</taxon>
        <taxon>Aveninae</taxon>
        <taxon>Avena</taxon>
    </lineage>
</organism>